<dbReference type="GO" id="GO:0015112">
    <property type="term" value="F:nitrate transmembrane transporter activity"/>
    <property type="evidence" value="ECO:0007669"/>
    <property type="project" value="InterPro"/>
</dbReference>
<feature type="transmembrane region" description="Helical" evidence="7">
    <location>
        <begin position="338"/>
        <end position="360"/>
    </location>
</feature>
<feature type="transmembrane region" description="Helical" evidence="7">
    <location>
        <begin position="179"/>
        <end position="200"/>
    </location>
</feature>
<gene>
    <name evidence="9" type="ORF">FA869_07085</name>
</gene>
<feature type="transmembrane region" description="Helical" evidence="7">
    <location>
        <begin position="273"/>
        <end position="294"/>
    </location>
</feature>
<dbReference type="EMBL" id="SWAV01000002">
    <property type="protein sequence ID" value="TKA92154.1"/>
    <property type="molecule type" value="Genomic_DNA"/>
</dbReference>
<name>A0A4U0YQH6_9GAMM</name>
<keyword evidence="5" id="KW-0534">Nitrate assimilation</keyword>
<feature type="transmembrane region" description="Helical" evidence="7">
    <location>
        <begin position="21"/>
        <end position="44"/>
    </location>
</feature>
<dbReference type="InterPro" id="IPR020846">
    <property type="entry name" value="MFS_dom"/>
</dbReference>
<evidence type="ECO:0000256" key="7">
    <source>
        <dbReference type="SAM" id="Phobius"/>
    </source>
</evidence>
<dbReference type="InterPro" id="IPR011701">
    <property type="entry name" value="MFS"/>
</dbReference>
<comment type="similarity">
    <text evidence="2">Belongs to the major facilitator superfamily. Nitrate/nitrite porter (TC 2.A.1.8) family.</text>
</comment>
<keyword evidence="6 7" id="KW-0472">Membrane</keyword>
<feature type="transmembrane region" description="Helical" evidence="7">
    <location>
        <begin position="87"/>
        <end position="105"/>
    </location>
</feature>
<feature type="transmembrane region" description="Helical" evidence="7">
    <location>
        <begin position="241"/>
        <end position="267"/>
    </location>
</feature>
<feature type="transmembrane region" description="Helical" evidence="7">
    <location>
        <begin position="151"/>
        <end position="173"/>
    </location>
</feature>
<evidence type="ECO:0000256" key="6">
    <source>
        <dbReference type="ARBA" id="ARBA00023136"/>
    </source>
</evidence>
<dbReference type="AlphaFoldDB" id="A0A4U0YQH6"/>
<comment type="subcellular location">
    <subcellularLocation>
        <location evidence="1">Membrane</location>
        <topology evidence="1">Multi-pass membrane protein</topology>
    </subcellularLocation>
</comment>
<feature type="domain" description="Major facilitator superfamily (MFS) profile" evidence="8">
    <location>
        <begin position="21"/>
        <end position="422"/>
    </location>
</feature>
<evidence type="ECO:0000259" key="8">
    <source>
        <dbReference type="PROSITE" id="PS50850"/>
    </source>
</evidence>
<evidence type="ECO:0000256" key="4">
    <source>
        <dbReference type="ARBA" id="ARBA00022989"/>
    </source>
</evidence>
<reference evidence="9 10" key="1">
    <citation type="submission" date="2019-04" db="EMBL/GenBank/DDBJ databases">
        <title>Crypto-aerobic microbial life in anoxic (sulfidic) marine sediments.</title>
        <authorList>
            <person name="Bhattacharya S."/>
            <person name="Roy C."/>
            <person name="Mondal N."/>
            <person name="Sarkar J."/>
            <person name="Mandal S."/>
            <person name="Rameez M.J."/>
            <person name="Ghosh W."/>
        </authorList>
    </citation>
    <scope>NUCLEOTIDE SEQUENCE [LARGE SCALE GENOMIC DNA]</scope>
    <source>
        <strain evidence="9 10">SBBB</strain>
    </source>
</reference>
<feature type="transmembrane region" description="Helical" evidence="7">
    <location>
        <begin position="367"/>
        <end position="393"/>
    </location>
</feature>
<keyword evidence="3 7" id="KW-0812">Transmembrane</keyword>
<feature type="transmembrane region" description="Helical" evidence="7">
    <location>
        <begin position="56"/>
        <end position="75"/>
    </location>
</feature>
<feature type="transmembrane region" description="Helical" evidence="7">
    <location>
        <begin position="399"/>
        <end position="417"/>
    </location>
</feature>
<protein>
    <submittedName>
        <fullName evidence="9">MFS transporter</fullName>
    </submittedName>
</protein>
<dbReference type="RefSeq" id="WP_136869143.1">
    <property type="nucleotide sequence ID" value="NZ_SWAV01000002.1"/>
</dbReference>
<dbReference type="GO" id="GO:0016020">
    <property type="term" value="C:membrane"/>
    <property type="evidence" value="ECO:0007669"/>
    <property type="project" value="UniProtKB-SubCell"/>
</dbReference>
<dbReference type="GO" id="GO:0042128">
    <property type="term" value="P:nitrate assimilation"/>
    <property type="evidence" value="ECO:0007669"/>
    <property type="project" value="UniProtKB-KW"/>
</dbReference>
<evidence type="ECO:0000256" key="1">
    <source>
        <dbReference type="ARBA" id="ARBA00004141"/>
    </source>
</evidence>
<accession>A0A4U0YQH6</accession>
<dbReference type="InterPro" id="IPR044772">
    <property type="entry name" value="NO3_transporter"/>
</dbReference>
<keyword evidence="4 7" id="KW-1133">Transmembrane helix</keyword>
<organism evidence="9 10">
    <name type="scientific">Halopseudomonas bauzanensis</name>
    <dbReference type="NCBI Taxonomy" id="653930"/>
    <lineage>
        <taxon>Bacteria</taxon>
        <taxon>Pseudomonadati</taxon>
        <taxon>Pseudomonadota</taxon>
        <taxon>Gammaproteobacteria</taxon>
        <taxon>Pseudomonadales</taxon>
        <taxon>Pseudomonadaceae</taxon>
        <taxon>Halopseudomonas</taxon>
    </lineage>
</organism>
<feature type="transmembrane region" description="Helical" evidence="7">
    <location>
        <begin position="314"/>
        <end position="332"/>
    </location>
</feature>
<dbReference type="InterPro" id="IPR036259">
    <property type="entry name" value="MFS_trans_sf"/>
</dbReference>
<proteinExistence type="inferred from homology"/>
<dbReference type="PROSITE" id="PS50850">
    <property type="entry name" value="MFS"/>
    <property type="match status" value="1"/>
</dbReference>
<feature type="transmembrane region" description="Helical" evidence="7">
    <location>
        <begin position="111"/>
        <end position="130"/>
    </location>
</feature>
<dbReference type="Pfam" id="PF07690">
    <property type="entry name" value="MFS_1"/>
    <property type="match status" value="1"/>
</dbReference>
<evidence type="ECO:0000256" key="2">
    <source>
        <dbReference type="ARBA" id="ARBA00008432"/>
    </source>
</evidence>
<dbReference type="Proteomes" id="UP000305198">
    <property type="component" value="Unassembled WGS sequence"/>
</dbReference>
<comment type="caution">
    <text evidence="9">The sequence shown here is derived from an EMBL/GenBank/DDBJ whole genome shotgun (WGS) entry which is preliminary data.</text>
</comment>
<dbReference type="Gene3D" id="1.20.1250.20">
    <property type="entry name" value="MFS general substrate transporter like domains"/>
    <property type="match status" value="2"/>
</dbReference>
<dbReference type="SUPFAM" id="SSF103473">
    <property type="entry name" value="MFS general substrate transporter"/>
    <property type="match status" value="1"/>
</dbReference>
<sequence>MHTDKATRLQLLDLSLIQTRVFHLTWMAFFVCFFAWFACAPLMPVIRGDFDLTTKQIANINIAAVAITILVRLIIGPLCDRFGPRKTYTGLLLLGAIPVFGVASAQSYESFLFFRLLIGAVGASFVITQYHTSVMYAANVVGTANATAAGWGNAGGGAAQAIMPLVLGAVIMLGAGEALGWRVALLVPGVLMLVMAFLYWRYTQDCMAGNFSELHAAGALPGMDKKGGWKSFKLAAGNYRVWLLFITYGACFGVEIFMHNVVAIYFLDNFDMSLKTAGLVAGSFGLLALFARALGGWVSDQVARRGGLDARTKVLFVLMVGEGLGLLVFSVMDSFHLAVLSMLAFGLFTHMACGATYALVPFIDREALGGVAGIVGAGGNVGAVAAGFLLLWVGEVQQTLFILGSVVLISALCAIAVRFSAAHKVQEEALLQDALAQRSALAADNSAEYQA</sequence>
<evidence type="ECO:0000256" key="3">
    <source>
        <dbReference type="ARBA" id="ARBA00022692"/>
    </source>
</evidence>
<evidence type="ECO:0000313" key="10">
    <source>
        <dbReference type="Proteomes" id="UP000305198"/>
    </source>
</evidence>
<evidence type="ECO:0000313" key="9">
    <source>
        <dbReference type="EMBL" id="TKA92154.1"/>
    </source>
</evidence>
<evidence type="ECO:0000256" key="5">
    <source>
        <dbReference type="ARBA" id="ARBA00023063"/>
    </source>
</evidence>
<dbReference type="PANTHER" id="PTHR23515">
    <property type="entry name" value="HIGH-AFFINITY NITRATE TRANSPORTER 2.3"/>
    <property type="match status" value="1"/>
</dbReference>